<reference evidence="2 3" key="1">
    <citation type="submission" date="2016-07" db="EMBL/GenBank/DDBJ databases">
        <title>Pervasive Adenine N6-methylation of Active Genes in Fungi.</title>
        <authorList>
            <consortium name="DOE Joint Genome Institute"/>
            <person name="Mondo S.J."/>
            <person name="Dannebaum R.O."/>
            <person name="Kuo R.C."/>
            <person name="Labutti K."/>
            <person name="Haridas S."/>
            <person name="Kuo A."/>
            <person name="Salamov A."/>
            <person name="Ahrendt S.R."/>
            <person name="Lipzen A."/>
            <person name="Sullivan W."/>
            <person name="Andreopoulos W.B."/>
            <person name="Clum A."/>
            <person name="Lindquist E."/>
            <person name="Daum C."/>
            <person name="Ramamoorthy G.K."/>
            <person name="Gryganskyi A."/>
            <person name="Culley D."/>
            <person name="Magnuson J.K."/>
            <person name="James T.Y."/>
            <person name="O'Malley M.A."/>
            <person name="Stajich J.E."/>
            <person name="Spatafora J.W."/>
            <person name="Visel A."/>
            <person name="Grigoriev I.V."/>
        </authorList>
    </citation>
    <scope>NUCLEOTIDE SEQUENCE [LARGE SCALE GENOMIC DNA]</scope>
    <source>
        <strain evidence="2 3">NRRL 3116</strain>
    </source>
</reference>
<accession>A0A1Y2GXZ8</accession>
<dbReference type="GO" id="GO:0005524">
    <property type="term" value="F:ATP binding"/>
    <property type="evidence" value="ECO:0007669"/>
    <property type="project" value="InterPro"/>
</dbReference>
<dbReference type="PROSITE" id="PS50011">
    <property type="entry name" value="PROTEIN_KINASE_DOM"/>
    <property type="match status" value="1"/>
</dbReference>
<protein>
    <submittedName>
        <fullName evidence="2">Kinase-like domain-containing protein</fullName>
    </submittedName>
</protein>
<dbReference type="GO" id="GO:0004674">
    <property type="term" value="F:protein serine/threonine kinase activity"/>
    <property type="evidence" value="ECO:0007669"/>
    <property type="project" value="TreeGrafter"/>
</dbReference>
<dbReference type="Proteomes" id="UP000193648">
    <property type="component" value="Unassembled WGS sequence"/>
</dbReference>
<keyword evidence="3" id="KW-1185">Reference proteome</keyword>
<gene>
    <name evidence="2" type="ORF">BCR41DRAFT_300676</name>
</gene>
<dbReference type="PANTHER" id="PTHR44329">
    <property type="entry name" value="SERINE/THREONINE-PROTEIN KINASE TNNI3K-RELATED"/>
    <property type="match status" value="1"/>
</dbReference>
<dbReference type="InterPro" id="IPR011009">
    <property type="entry name" value="Kinase-like_dom_sf"/>
</dbReference>
<evidence type="ECO:0000313" key="2">
    <source>
        <dbReference type="EMBL" id="ORZ27156.1"/>
    </source>
</evidence>
<dbReference type="AlphaFoldDB" id="A0A1Y2GXZ8"/>
<dbReference type="Pfam" id="PF07714">
    <property type="entry name" value="PK_Tyr_Ser-Thr"/>
    <property type="match status" value="1"/>
</dbReference>
<proteinExistence type="predicted"/>
<dbReference type="Gene3D" id="1.10.510.10">
    <property type="entry name" value="Transferase(Phosphotransferase) domain 1"/>
    <property type="match status" value="1"/>
</dbReference>
<keyword evidence="2" id="KW-0418">Kinase</keyword>
<name>A0A1Y2GXZ8_9FUNG</name>
<dbReference type="InParanoid" id="A0A1Y2GXZ8"/>
<feature type="domain" description="Protein kinase" evidence="1">
    <location>
        <begin position="1"/>
        <end position="234"/>
    </location>
</feature>
<dbReference type="OrthoDB" id="4062651at2759"/>
<sequence length="234" mass="26019">MIFTLCINDQLTFYSSYYWPGPLQVHQLLITPPSPHTNPLLGIVQLGDQGLTCLVVPYHPLGNLRRYIADQRANLTAIQQMQLIHDIASGLEFLHQRGIHHLNLHSANVLITLQGMAILTDVGRANNRAEVGMPPKPTVEQERVRSLAVVFLAPEILASNSYSSRSDVYALGMVMFELLTGRVAFEKDLDRPGLSTKVMFGRQDEIPANIKGSPGPAYEALIKDCWKLNPAERP</sequence>
<dbReference type="RefSeq" id="XP_021884903.1">
    <property type="nucleotide sequence ID" value="XM_022020583.1"/>
</dbReference>
<dbReference type="STRING" id="64571.A0A1Y2GXZ8"/>
<keyword evidence="2" id="KW-0808">Transferase</keyword>
<evidence type="ECO:0000313" key="3">
    <source>
        <dbReference type="Proteomes" id="UP000193648"/>
    </source>
</evidence>
<dbReference type="InterPro" id="IPR000719">
    <property type="entry name" value="Prot_kinase_dom"/>
</dbReference>
<comment type="caution">
    <text evidence="2">The sequence shown here is derived from an EMBL/GenBank/DDBJ whole genome shotgun (WGS) entry which is preliminary data.</text>
</comment>
<dbReference type="InterPro" id="IPR051681">
    <property type="entry name" value="Ser/Thr_Kinases-Pseudokinases"/>
</dbReference>
<evidence type="ECO:0000259" key="1">
    <source>
        <dbReference type="PROSITE" id="PS50011"/>
    </source>
</evidence>
<dbReference type="EMBL" id="MCFF01000005">
    <property type="protein sequence ID" value="ORZ27156.1"/>
    <property type="molecule type" value="Genomic_DNA"/>
</dbReference>
<organism evidence="2 3">
    <name type="scientific">Lobosporangium transversale</name>
    <dbReference type="NCBI Taxonomy" id="64571"/>
    <lineage>
        <taxon>Eukaryota</taxon>
        <taxon>Fungi</taxon>
        <taxon>Fungi incertae sedis</taxon>
        <taxon>Mucoromycota</taxon>
        <taxon>Mortierellomycotina</taxon>
        <taxon>Mortierellomycetes</taxon>
        <taxon>Mortierellales</taxon>
        <taxon>Mortierellaceae</taxon>
        <taxon>Lobosporangium</taxon>
    </lineage>
</organism>
<dbReference type="GeneID" id="33562427"/>
<dbReference type="InterPro" id="IPR001245">
    <property type="entry name" value="Ser-Thr/Tyr_kinase_cat_dom"/>
</dbReference>
<feature type="non-terminal residue" evidence="2">
    <location>
        <position position="234"/>
    </location>
</feature>
<dbReference type="SUPFAM" id="SSF56112">
    <property type="entry name" value="Protein kinase-like (PK-like)"/>
    <property type="match status" value="1"/>
</dbReference>